<dbReference type="EMBL" id="BAAANT010000033">
    <property type="protein sequence ID" value="GAA2151921.1"/>
    <property type="molecule type" value="Genomic_DNA"/>
</dbReference>
<organism evidence="3 4">
    <name type="scientific">Kitasatospora kazusensis</name>
    <dbReference type="NCBI Taxonomy" id="407974"/>
    <lineage>
        <taxon>Bacteria</taxon>
        <taxon>Bacillati</taxon>
        <taxon>Actinomycetota</taxon>
        <taxon>Actinomycetes</taxon>
        <taxon>Kitasatosporales</taxon>
        <taxon>Streptomycetaceae</taxon>
        <taxon>Kitasatospora</taxon>
    </lineage>
</organism>
<protein>
    <recommendedName>
        <fullName evidence="5">Integral membrane protein</fullName>
    </recommendedName>
</protein>
<dbReference type="PANTHER" id="PTHR40761:SF1">
    <property type="entry name" value="CONSERVED INTEGRAL MEMBRANE ALANINE VALINE AND LEUCINE RICH PROTEIN-RELATED"/>
    <property type="match status" value="1"/>
</dbReference>
<feature type="transmembrane region" description="Helical" evidence="2">
    <location>
        <begin position="248"/>
        <end position="267"/>
    </location>
</feature>
<feature type="transmembrane region" description="Helical" evidence="2">
    <location>
        <begin position="105"/>
        <end position="122"/>
    </location>
</feature>
<feature type="transmembrane region" description="Helical" evidence="2">
    <location>
        <begin position="49"/>
        <end position="68"/>
    </location>
</feature>
<proteinExistence type="predicted"/>
<evidence type="ECO:0000256" key="2">
    <source>
        <dbReference type="SAM" id="Phobius"/>
    </source>
</evidence>
<evidence type="ECO:0000256" key="1">
    <source>
        <dbReference type="SAM" id="MobiDB-lite"/>
    </source>
</evidence>
<gene>
    <name evidence="3" type="ORF">GCM10009760_47890</name>
</gene>
<sequence length="334" mass="33027">MLLGLVTALLATLCYGFASVLQARGARELPEQNRPGLRLLGGVARSPQFLLGTGLDIAGFGLVVVALLRLPLFLVQAVTSASLAVTAAAAGWLLGGRLGRRDVRGIVTVVAGLAMLALSAGPEGHRSGGAGFHLGLLATGGAVLLLTLPLAHRRGNAVAAALGLLAGTGFGVVSLAVRVLDHSSPAALLTDIATYALVVGGLGGYLCYALALQRGSVTAATAAMVVGETLAPGLVGVLLLGDRARAGAGWLAVLGFAVAVGGAFVLARFGEIEPPPPPGGPAVRPGGHRATVGLPADDGPPGPARPGGPSPDEVERMTTDPAAPGEPAAPWTAG</sequence>
<comment type="caution">
    <text evidence="3">The sequence shown here is derived from an EMBL/GenBank/DDBJ whole genome shotgun (WGS) entry which is preliminary data.</text>
</comment>
<accession>A0ABN3A1P4</accession>
<dbReference type="PANTHER" id="PTHR40761">
    <property type="entry name" value="CONSERVED INTEGRAL MEMBRANE ALANINE VALINE AND LEUCINE RICH PROTEIN-RELATED"/>
    <property type="match status" value="1"/>
</dbReference>
<feature type="transmembrane region" description="Helical" evidence="2">
    <location>
        <begin position="192"/>
        <end position="211"/>
    </location>
</feature>
<feature type="transmembrane region" description="Helical" evidence="2">
    <location>
        <begin position="134"/>
        <end position="151"/>
    </location>
</feature>
<reference evidence="3 4" key="1">
    <citation type="journal article" date="2019" name="Int. J. Syst. Evol. Microbiol.">
        <title>The Global Catalogue of Microorganisms (GCM) 10K type strain sequencing project: providing services to taxonomists for standard genome sequencing and annotation.</title>
        <authorList>
            <consortium name="The Broad Institute Genomics Platform"/>
            <consortium name="The Broad Institute Genome Sequencing Center for Infectious Disease"/>
            <person name="Wu L."/>
            <person name="Ma J."/>
        </authorList>
    </citation>
    <scope>NUCLEOTIDE SEQUENCE [LARGE SCALE GENOMIC DNA]</scope>
    <source>
        <strain evidence="3 4">JCM 14560</strain>
    </source>
</reference>
<evidence type="ECO:0008006" key="5">
    <source>
        <dbReference type="Google" id="ProtNLM"/>
    </source>
</evidence>
<evidence type="ECO:0000313" key="3">
    <source>
        <dbReference type="EMBL" id="GAA2151921.1"/>
    </source>
</evidence>
<dbReference type="RefSeq" id="WP_344468000.1">
    <property type="nucleotide sequence ID" value="NZ_BAAANT010000033.1"/>
</dbReference>
<feature type="transmembrane region" description="Helical" evidence="2">
    <location>
        <begin position="73"/>
        <end position="93"/>
    </location>
</feature>
<feature type="region of interest" description="Disordered" evidence="1">
    <location>
        <begin position="276"/>
        <end position="334"/>
    </location>
</feature>
<feature type="compositionally biased region" description="Pro residues" evidence="1">
    <location>
        <begin position="298"/>
        <end position="309"/>
    </location>
</feature>
<keyword evidence="2" id="KW-0812">Transmembrane</keyword>
<name>A0ABN3A1P4_9ACTN</name>
<feature type="transmembrane region" description="Helical" evidence="2">
    <location>
        <begin position="217"/>
        <end position="241"/>
    </location>
</feature>
<keyword evidence="2" id="KW-0472">Membrane</keyword>
<evidence type="ECO:0000313" key="4">
    <source>
        <dbReference type="Proteomes" id="UP001422759"/>
    </source>
</evidence>
<keyword evidence="4" id="KW-1185">Reference proteome</keyword>
<dbReference type="Proteomes" id="UP001422759">
    <property type="component" value="Unassembled WGS sequence"/>
</dbReference>
<feature type="transmembrane region" description="Helical" evidence="2">
    <location>
        <begin position="157"/>
        <end position="180"/>
    </location>
</feature>
<keyword evidence="2" id="KW-1133">Transmembrane helix</keyword>